<evidence type="ECO:0000313" key="2">
    <source>
        <dbReference type="RefSeq" id="XP_030765224.1"/>
    </source>
</evidence>
<dbReference type="SMART" id="SM00696">
    <property type="entry name" value="DM9"/>
    <property type="match status" value="1"/>
</dbReference>
<accession>A0A6J2YPK8</accession>
<reference evidence="2" key="1">
    <citation type="submission" date="2025-08" db="UniProtKB">
        <authorList>
            <consortium name="RefSeq"/>
        </authorList>
    </citation>
    <scope>IDENTIFICATION</scope>
    <source>
        <tissue evidence="2">Gonads</tissue>
    </source>
</reference>
<dbReference type="AlphaFoldDB" id="A0A6J2YPK8"/>
<protein>
    <submittedName>
        <fullName evidence="2">Uncharacterized protein LOC115889388</fullName>
    </submittedName>
</protein>
<dbReference type="Pfam" id="PF11901">
    <property type="entry name" value="DM9"/>
    <property type="match status" value="1"/>
</dbReference>
<dbReference type="KEGG" id="soy:115889388"/>
<dbReference type="PANTHER" id="PTHR31649:SF10">
    <property type="entry name" value="IP19903P-RELATED"/>
    <property type="match status" value="1"/>
</dbReference>
<dbReference type="InterPro" id="IPR006616">
    <property type="entry name" value="DM9_repeat"/>
</dbReference>
<dbReference type="InParanoid" id="A0A6J2YPK8"/>
<evidence type="ECO:0000313" key="1">
    <source>
        <dbReference type="Proteomes" id="UP000504635"/>
    </source>
</evidence>
<proteinExistence type="predicted"/>
<dbReference type="GeneID" id="115889388"/>
<dbReference type="RefSeq" id="XP_030765224.1">
    <property type="nucleotide sequence ID" value="XM_030909364.1"/>
</dbReference>
<name>A0A6J2YPK8_SITOR</name>
<dbReference type="Proteomes" id="UP000504635">
    <property type="component" value="Unplaced"/>
</dbReference>
<dbReference type="PANTHER" id="PTHR31649">
    <property type="entry name" value="AGAP009604-PA"/>
    <property type="match status" value="1"/>
</dbReference>
<keyword evidence="1" id="KW-1185">Reference proteome</keyword>
<sequence>MAAKNPNIDYCWRDYHGRTPPDAYSPGIDVNGLKIYVGQTFIVERPGVYPTAIRPGKPIVASIDGPREASNFVQILCTRHAERFKWIRTDATKLHLIPRNYHPILAGIEEGNRLYIGRISNQGEMIIGKILAGHVGNALMWFAHNNSEKSASSYEVLTYDDGDNNAAYRSSITVNIKRSGR</sequence>
<dbReference type="OrthoDB" id="6767006at2759"/>
<organism evidence="1 2">
    <name type="scientific">Sitophilus oryzae</name>
    <name type="common">Rice weevil</name>
    <name type="synonym">Curculio oryzae</name>
    <dbReference type="NCBI Taxonomy" id="7048"/>
    <lineage>
        <taxon>Eukaryota</taxon>
        <taxon>Metazoa</taxon>
        <taxon>Ecdysozoa</taxon>
        <taxon>Arthropoda</taxon>
        <taxon>Hexapoda</taxon>
        <taxon>Insecta</taxon>
        <taxon>Pterygota</taxon>
        <taxon>Neoptera</taxon>
        <taxon>Endopterygota</taxon>
        <taxon>Coleoptera</taxon>
        <taxon>Polyphaga</taxon>
        <taxon>Cucujiformia</taxon>
        <taxon>Curculionidae</taxon>
        <taxon>Dryophthorinae</taxon>
        <taxon>Sitophilus</taxon>
    </lineage>
</organism>
<gene>
    <name evidence="2" type="primary">LOC115889388</name>
</gene>